<organism evidence="1 2">
    <name type="scientific">Xanthobacter tagetidis</name>
    <dbReference type="NCBI Taxonomy" id="60216"/>
    <lineage>
        <taxon>Bacteria</taxon>
        <taxon>Pseudomonadati</taxon>
        <taxon>Pseudomonadota</taxon>
        <taxon>Alphaproteobacteria</taxon>
        <taxon>Hyphomicrobiales</taxon>
        <taxon>Xanthobacteraceae</taxon>
        <taxon>Xanthobacter</taxon>
    </lineage>
</organism>
<dbReference type="InterPro" id="IPR019276">
    <property type="entry name" value="DUF2303"/>
</dbReference>
<reference evidence="1 2" key="1">
    <citation type="submission" date="2018-10" db="EMBL/GenBank/DDBJ databases">
        <title>Xanthobacter tagetidis genome sequencing and assembly.</title>
        <authorList>
            <person name="Maclea K.S."/>
            <person name="Goen A.E."/>
            <person name="Fatima S.A."/>
        </authorList>
    </citation>
    <scope>NUCLEOTIDE SEQUENCE [LARGE SCALE GENOMIC DNA]</scope>
    <source>
        <strain evidence="1 2">ATCC 700314</strain>
    </source>
</reference>
<protein>
    <submittedName>
        <fullName evidence="1">DUF2303 family protein</fullName>
    </submittedName>
</protein>
<dbReference type="Proteomes" id="UP000269692">
    <property type="component" value="Unassembled WGS sequence"/>
</dbReference>
<dbReference type="EMBL" id="RCTF01000003">
    <property type="protein sequence ID" value="RLP80641.1"/>
    <property type="molecule type" value="Genomic_DNA"/>
</dbReference>
<name>A0A3L7AM11_9HYPH</name>
<evidence type="ECO:0000313" key="1">
    <source>
        <dbReference type="EMBL" id="RLP80641.1"/>
    </source>
</evidence>
<accession>A0A3L7AM11</accession>
<dbReference type="OrthoDB" id="7346200at2"/>
<dbReference type="AlphaFoldDB" id="A0A3L7AM11"/>
<evidence type="ECO:0000313" key="2">
    <source>
        <dbReference type="Proteomes" id="UP000269692"/>
    </source>
</evidence>
<proteinExistence type="predicted"/>
<comment type="caution">
    <text evidence="1">The sequence shown here is derived from an EMBL/GenBank/DDBJ whole genome shotgun (WGS) entry which is preliminary data.</text>
</comment>
<gene>
    <name evidence="1" type="ORF">D9R14_05715</name>
</gene>
<dbReference type="Pfam" id="PF10065">
    <property type="entry name" value="DUF2303"/>
    <property type="match status" value="1"/>
</dbReference>
<keyword evidence="2" id="KW-1185">Reference proteome</keyword>
<sequence>MPPVAPGFDAKFIADLGAKAAEPTTITIDLAALNDNGLPPRVDLGWDPKNGQIVGLKSHIEQYRIRPKLKTGTAKALTLQSFIDLALRHKTAHSAVFADTTWQKPGFTAVIDYHEAAEGGAADNGKHRIHYDFPLSEEWKAWVKMDGEAMSQLDFAAFLEDHVMELSSPYDTEKSELEREFATTVATPADVVQLSRGLHVHVASAVKNAHTLQSGAGQIQWQEEHQTADGKPLTVPGIFILSISPFFMGEKVRVPVRLRYRTANSKIIWFYQIYRPDVHVTERVRADLDIVAEQTGLPCFEGTPEMNAA</sequence>